<dbReference type="GO" id="GO:0046872">
    <property type="term" value="F:metal ion binding"/>
    <property type="evidence" value="ECO:0007669"/>
    <property type="project" value="UniProtKB-KW"/>
</dbReference>
<dbReference type="AlphaFoldDB" id="A0A6N6N4R6"/>
<dbReference type="EMBL" id="WAIE01000001">
    <property type="protein sequence ID" value="KAB1442731.1"/>
    <property type="molecule type" value="Genomic_DNA"/>
</dbReference>
<dbReference type="PANTHER" id="PTHR11845:SF13">
    <property type="entry name" value="5'-DEOXYNUCLEOTIDASE HDDC2"/>
    <property type="match status" value="1"/>
</dbReference>
<dbReference type="Pfam" id="PF13023">
    <property type="entry name" value="HD_3"/>
    <property type="match status" value="1"/>
</dbReference>
<keyword evidence="6" id="KW-0479">Metal-binding</keyword>
<dbReference type="SUPFAM" id="SSF109604">
    <property type="entry name" value="HD-domain/PDEase-like"/>
    <property type="match status" value="1"/>
</dbReference>
<accession>A0A6N6N4R6</accession>
<name>A0A6N6N4R6_9BACT</name>
<keyword evidence="10" id="KW-1185">Reference proteome</keyword>
<evidence type="ECO:0000259" key="8">
    <source>
        <dbReference type="SMART" id="SM00471"/>
    </source>
</evidence>
<evidence type="ECO:0000256" key="4">
    <source>
        <dbReference type="ARBA" id="ARBA00011738"/>
    </source>
</evidence>
<dbReference type="InterPro" id="IPR039356">
    <property type="entry name" value="YfbR/HDDC2"/>
</dbReference>
<dbReference type="SMART" id="SM00471">
    <property type="entry name" value="HDc"/>
    <property type="match status" value="1"/>
</dbReference>
<evidence type="ECO:0000313" key="10">
    <source>
        <dbReference type="Proteomes" id="UP000438699"/>
    </source>
</evidence>
<evidence type="ECO:0000256" key="7">
    <source>
        <dbReference type="ARBA" id="ARBA00022801"/>
    </source>
</evidence>
<dbReference type="GO" id="GO:0005737">
    <property type="term" value="C:cytoplasm"/>
    <property type="evidence" value="ECO:0007669"/>
    <property type="project" value="TreeGrafter"/>
</dbReference>
<dbReference type="PANTHER" id="PTHR11845">
    <property type="entry name" value="5'-DEOXYNUCLEOTIDASE HDDC2"/>
    <property type="match status" value="1"/>
</dbReference>
<dbReference type="Proteomes" id="UP000438699">
    <property type="component" value="Unassembled WGS sequence"/>
</dbReference>
<dbReference type="GO" id="GO:0002953">
    <property type="term" value="F:5'-deoxynucleotidase activity"/>
    <property type="evidence" value="ECO:0007669"/>
    <property type="project" value="UniProtKB-EC"/>
</dbReference>
<organism evidence="9 10">
    <name type="scientific">Pseudodesulfovibrio senegalensis</name>
    <dbReference type="NCBI Taxonomy" id="1721087"/>
    <lineage>
        <taxon>Bacteria</taxon>
        <taxon>Pseudomonadati</taxon>
        <taxon>Thermodesulfobacteriota</taxon>
        <taxon>Desulfovibrionia</taxon>
        <taxon>Desulfovibrionales</taxon>
        <taxon>Desulfovibrionaceae</taxon>
    </lineage>
</organism>
<comment type="cofactor">
    <cofactor evidence="3">
        <name>Co(2+)</name>
        <dbReference type="ChEBI" id="CHEBI:48828"/>
    </cofactor>
</comment>
<comment type="catalytic activity">
    <reaction evidence="1">
        <text>a 2'-deoxyribonucleoside 5'-phosphate + H2O = a 2'-deoxyribonucleoside + phosphate</text>
        <dbReference type="Rhea" id="RHEA:36167"/>
        <dbReference type="ChEBI" id="CHEBI:15377"/>
        <dbReference type="ChEBI" id="CHEBI:18274"/>
        <dbReference type="ChEBI" id="CHEBI:43474"/>
        <dbReference type="ChEBI" id="CHEBI:65317"/>
        <dbReference type="EC" id="3.1.3.89"/>
    </reaction>
</comment>
<sequence length="203" mass="23241">MDSKAPERDKNTRLVDFLFECGMLRKTPRTGYQFLGSGSENVAEHSFRTAVIGYVLATMAGADVARTTHMCLFHDLHEARTGDFNYVNRIYNSSQRTAALEDATAGTGLEEAILGMWEELEDVDTLEARLAQDADQLDFIMNLKEEADLGNTYATKWLDLALERVRTQWGRELAQTIAETDHSEWWFLVRNKDWWTRKNGKPK</sequence>
<dbReference type="OrthoDB" id="9786155at2"/>
<protein>
    <recommendedName>
        <fullName evidence="5">5'-deoxynucleotidase</fullName>
        <ecNumber evidence="5">3.1.3.89</ecNumber>
    </recommendedName>
</protein>
<evidence type="ECO:0000256" key="6">
    <source>
        <dbReference type="ARBA" id="ARBA00022723"/>
    </source>
</evidence>
<evidence type="ECO:0000256" key="1">
    <source>
        <dbReference type="ARBA" id="ARBA00001638"/>
    </source>
</evidence>
<reference evidence="9 10" key="1">
    <citation type="journal article" date="2017" name="Int. J. Syst. Evol. Microbiol.">
        <title>Desulfovibrio senegalensis sp. nov., a mesophilic sulfate reducer isolated from marine sediment.</title>
        <authorList>
            <person name="Thioye A."/>
            <person name="Gam Z.B.A."/>
            <person name="Mbengue M."/>
            <person name="Cayol J.L."/>
            <person name="Joseph-Bartoli M."/>
            <person name="Toure-Kane C."/>
            <person name="Labat M."/>
        </authorList>
    </citation>
    <scope>NUCLEOTIDE SEQUENCE [LARGE SCALE GENOMIC DNA]</scope>
    <source>
        <strain evidence="9 10">DSM 101509</strain>
    </source>
</reference>
<comment type="cofactor">
    <cofactor evidence="2">
        <name>Mn(2+)</name>
        <dbReference type="ChEBI" id="CHEBI:29035"/>
    </cofactor>
</comment>
<gene>
    <name evidence="9" type="ORF">F8A88_00175</name>
</gene>
<keyword evidence="7" id="KW-0378">Hydrolase</keyword>
<dbReference type="RefSeq" id="WP_151148923.1">
    <property type="nucleotide sequence ID" value="NZ_WAIE01000001.1"/>
</dbReference>
<comment type="subunit">
    <text evidence="4">Homodimer.</text>
</comment>
<comment type="caution">
    <text evidence="9">The sequence shown here is derived from an EMBL/GenBank/DDBJ whole genome shotgun (WGS) entry which is preliminary data.</text>
</comment>
<proteinExistence type="predicted"/>
<evidence type="ECO:0000313" key="9">
    <source>
        <dbReference type="EMBL" id="KAB1442731.1"/>
    </source>
</evidence>
<dbReference type="InterPro" id="IPR006674">
    <property type="entry name" value="HD_domain"/>
</dbReference>
<dbReference type="EC" id="3.1.3.89" evidence="5"/>
<evidence type="ECO:0000256" key="3">
    <source>
        <dbReference type="ARBA" id="ARBA00001941"/>
    </source>
</evidence>
<dbReference type="Gene3D" id="1.10.3210.10">
    <property type="entry name" value="Hypothetical protein af1432"/>
    <property type="match status" value="1"/>
</dbReference>
<evidence type="ECO:0000256" key="5">
    <source>
        <dbReference type="ARBA" id="ARBA00012964"/>
    </source>
</evidence>
<evidence type="ECO:0000256" key="2">
    <source>
        <dbReference type="ARBA" id="ARBA00001936"/>
    </source>
</evidence>
<dbReference type="InterPro" id="IPR003607">
    <property type="entry name" value="HD/PDEase_dom"/>
</dbReference>
<feature type="domain" description="HD/PDEase" evidence="8">
    <location>
        <begin position="38"/>
        <end position="149"/>
    </location>
</feature>